<keyword evidence="1" id="KW-0472">Membrane</keyword>
<dbReference type="Proteomes" id="UP000789570">
    <property type="component" value="Unassembled WGS sequence"/>
</dbReference>
<keyword evidence="1" id="KW-1133">Transmembrane helix</keyword>
<dbReference type="EMBL" id="CAJVPQ010005024">
    <property type="protein sequence ID" value="CAG8662735.1"/>
    <property type="molecule type" value="Genomic_DNA"/>
</dbReference>
<comment type="caution">
    <text evidence="2">The sequence shown here is derived from an EMBL/GenBank/DDBJ whole genome shotgun (WGS) entry which is preliminary data.</text>
</comment>
<gene>
    <name evidence="2" type="ORF">FCALED_LOCUS11622</name>
</gene>
<reference evidence="2" key="1">
    <citation type="submission" date="2021-06" db="EMBL/GenBank/DDBJ databases">
        <authorList>
            <person name="Kallberg Y."/>
            <person name="Tangrot J."/>
            <person name="Rosling A."/>
        </authorList>
    </citation>
    <scope>NUCLEOTIDE SEQUENCE</scope>
    <source>
        <strain evidence="2">UK204</strain>
    </source>
</reference>
<evidence type="ECO:0000256" key="1">
    <source>
        <dbReference type="SAM" id="Phobius"/>
    </source>
</evidence>
<evidence type="ECO:0000313" key="3">
    <source>
        <dbReference type="Proteomes" id="UP000789570"/>
    </source>
</evidence>
<accession>A0A9N9H7J3</accession>
<feature type="non-terminal residue" evidence="2">
    <location>
        <position position="1"/>
    </location>
</feature>
<feature type="transmembrane region" description="Helical" evidence="1">
    <location>
        <begin position="20"/>
        <end position="41"/>
    </location>
</feature>
<sequence length="50" mass="5698">SKQLWYPMSAQKHTLALRCLRWKLSLLVTVPATLTYVAIAARTQAISIRK</sequence>
<proteinExistence type="predicted"/>
<protein>
    <submittedName>
        <fullName evidence="2">10743_t:CDS:1</fullName>
    </submittedName>
</protein>
<keyword evidence="1" id="KW-0812">Transmembrane</keyword>
<organism evidence="2 3">
    <name type="scientific">Funneliformis caledonium</name>
    <dbReference type="NCBI Taxonomy" id="1117310"/>
    <lineage>
        <taxon>Eukaryota</taxon>
        <taxon>Fungi</taxon>
        <taxon>Fungi incertae sedis</taxon>
        <taxon>Mucoromycota</taxon>
        <taxon>Glomeromycotina</taxon>
        <taxon>Glomeromycetes</taxon>
        <taxon>Glomerales</taxon>
        <taxon>Glomeraceae</taxon>
        <taxon>Funneliformis</taxon>
    </lineage>
</organism>
<keyword evidence="3" id="KW-1185">Reference proteome</keyword>
<dbReference type="AlphaFoldDB" id="A0A9N9H7J3"/>
<evidence type="ECO:0000313" key="2">
    <source>
        <dbReference type="EMBL" id="CAG8662735.1"/>
    </source>
</evidence>
<name>A0A9N9H7J3_9GLOM</name>